<evidence type="ECO:0000313" key="8">
    <source>
        <dbReference type="EMBL" id="MFC0530273.1"/>
    </source>
</evidence>
<evidence type="ECO:0000256" key="5">
    <source>
        <dbReference type="PROSITE-ProRule" id="PRU00335"/>
    </source>
</evidence>
<keyword evidence="3 5" id="KW-0238">DNA-binding</keyword>
<dbReference type="Pfam" id="PF17932">
    <property type="entry name" value="TetR_C_24"/>
    <property type="match status" value="1"/>
</dbReference>
<dbReference type="Gene3D" id="1.10.357.10">
    <property type="entry name" value="Tetracycline Repressor, domain 2"/>
    <property type="match status" value="1"/>
</dbReference>
<organism evidence="8 9">
    <name type="scientific">Phytohabitans kaempferiae</name>
    <dbReference type="NCBI Taxonomy" id="1620943"/>
    <lineage>
        <taxon>Bacteria</taxon>
        <taxon>Bacillati</taxon>
        <taxon>Actinomycetota</taxon>
        <taxon>Actinomycetes</taxon>
        <taxon>Micromonosporales</taxon>
        <taxon>Micromonosporaceae</taxon>
    </lineage>
</organism>
<dbReference type="InterPro" id="IPR009057">
    <property type="entry name" value="Homeodomain-like_sf"/>
</dbReference>
<dbReference type="PANTHER" id="PTHR30055">
    <property type="entry name" value="HTH-TYPE TRANSCRIPTIONAL REGULATOR RUTR"/>
    <property type="match status" value="1"/>
</dbReference>
<feature type="region of interest" description="Disordered" evidence="6">
    <location>
        <begin position="1"/>
        <end position="24"/>
    </location>
</feature>
<accession>A0ABV6M6H0</accession>
<name>A0ABV6M6H0_9ACTN</name>
<evidence type="ECO:0000256" key="3">
    <source>
        <dbReference type="ARBA" id="ARBA00023125"/>
    </source>
</evidence>
<dbReference type="PANTHER" id="PTHR30055:SF175">
    <property type="entry name" value="HTH-TYPE TRANSCRIPTIONAL REPRESSOR KSTR2"/>
    <property type="match status" value="1"/>
</dbReference>
<dbReference type="SUPFAM" id="SSF46689">
    <property type="entry name" value="Homeodomain-like"/>
    <property type="match status" value="1"/>
</dbReference>
<dbReference type="InterPro" id="IPR050109">
    <property type="entry name" value="HTH-type_TetR-like_transc_reg"/>
</dbReference>
<reference evidence="8 9" key="1">
    <citation type="submission" date="2024-09" db="EMBL/GenBank/DDBJ databases">
        <authorList>
            <person name="Sun Q."/>
            <person name="Mori K."/>
        </authorList>
    </citation>
    <scope>NUCLEOTIDE SEQUENCE [LARGE SCALE GENOMIC DNA]</scope>
    <source>
        <strain evidence="8 9">TBRC 3947</strain>
    </source>
</reference>
<protein>
    <submittedName>
        <fullName evidence="8">TetR/AcrR family transcriptional regulator</fullName>
    </submittedName>
</protein>
<evidence type="ECO:0000256" key="2">
    <source>
        <dbReference type="ARBA" id="ARBA00023015"/>
    </source>
</evidence>
<dbReference type="Pfam" id="PF00440">
    <property type="entry name" value="TetR_N"/>
    <property type="match status" value="1"/>
</dbReference>
<evidence type="ECO:0000256" key="6">
    <source>
        <dbReference type="SAM" id="MobiDB-lite"/>
    </source>
</evidence>
<gene>
    <name evidence="8" type="ORF">ACFFIA_21650</name>
</gene>
<dbReference type="InterPro" id="IPR001647">
    <property type="entry name" value="HTH_TetR"/>
</dbReference>
<keyword evidence="9" id="KW-1185">Reference proteome</keyword>
<feature type="domain" description="HTH tetR-type" evidence="7">
    <location>
        <begin position="29"/>
        <end position="89"/>
    </location>
</feature>
<evidence type="ECO:0000256" key="1">
    <source>
        <dbReference type="ARBA" id="ARBA00022491"/>
    </source>
</evidence>
<dbReference type="InterPro" id="IPR036271">
    <property type="entry name" value="Tet_transcr_reg_TetR-rel_C_sf"/>
</dbReference>
<dbReference type="InterPro" id="IPR041490">
    <property type="entry name" value="KstR2_TetR_C"/>
</dbReference>
<keyword evidence="4" id="KW-0804">Transcription</keyword>
<comment type="caution">
    <text evidence="8">The sequence shown here is derived from an EMBL/GenBank/DDBJ whole genome shotgun (WGS) entry which is preliminary data.</text>
</comment>
<sequence>MAASRPTKEAARGPVGPPEGGGAAEGVVLSARERILRTSAELFARNGYHATGMAELSAATKLSRGSLYHHMDGKESILYEICRVQIDNMNAQAAEIVSRGLPAADTLRLLGRALLRNISDHLNEWSVFFKEFQALSGDRRSEVVAARDRFEQYWLSTVRNVVPEGSDVDVSPVLVKGILGMFNYAYLWFRPDGRLSPEQTADVFLDVLIRGLHPAE</sequence>
<dbReference type="Proteomes" id="UP001589867">
    <property type="component" value="Unassembled WGS sequence"/>
</dbReference>
<dbReference type="SUPFAM" id="SSF48498">
    <property type="entry name" value="Tetracyclin repressor-like, C-terminal domain"/>
    <property type="match status" value="1"/>
</dbReference>
<dbReference type="RefSeq" id="WP_377253432.1">
    <property type="nucleotide sequence ID" value="NZ_JBHLUH010000042.1"/>
</dbReference>
<evidence type="ECO:0000256" key="4">
    <source>
        <dbReference type="ARBA" id="ARBA00023163"/>
    </source>
</evidence>
<keyword evidence="1" id="KW-0678">Repressor</keyword>
<evidence type="ECO:0000313" key="9">
    <source>
        <dbReference type="Proteomes" id="UP001589867"/>
    </source>
</evidence>
<evidence type="ECO:0000259" key="7">
    <source>
        <dbReference type="PROSITE" id="PS50977"/>
    </source>
</evidence>
<feature type="compositionally biased region" description="Basic and acidic residues" evidence="6">
    <location>
        <begin position="1"/>
        <end position="11"/>
    </location>
</feature>
<dbReference type="PRINTS" id="PR00455">
    <property type="entry name" value="HTHTETR"/>
</dbReference>
<dbReference type="Gene3D" id="1.10.10.60">
    <property type="entry name" value="Homeodomain-like"/>
    <property type="match status" value="1"/>
</dbReference>
<proteinExistence type="predicted"/>
<feature type="DNA-binding region" description="H-T-H motif" evidence="5">
    <location>
        <begin position="52"/>
        <end position="71"/>
    </location>
</feature>
<dbReference type="PROSITE" id="PS50977">
    <property type="entry name" value="HTH_TETR_2"/>
    <property type="match status" value="1"/>
</dbReference>
<dbReference type="EMBL" id="JBHLUH010000042">
    <property type="protein sequence ID" value="MFC0530273.1"/>
    <property type="molecule type" value="Genomic_DNA"/>
</dbReference>
<keyword evidence="2" id="KW-0805">Transcription regulation</keyword>